<dbReference type="GO" id="GO:0016887">
    <property type="term" value="F:ATP hydrolysis activity"/>
    <property type="evidence" value="ECO:0007669"/>
    <property type="project" value="InterPro"/>
</dbReference>
<dbReference type="PROSITE" id="PS50929">
    <property type="entry name" value="ABC_TM1F"/>
    <property type="match status" value="1"/>
</dbReference>
<sequence length="592" mass="66893">MKMGITNHDYLFNLSIRKTFLLLWNFISKKNKISLIYLTILNIIAGFSEFISLSLLIPFIHILDFSEDNLNDSFIKNISDLLGIDSLRKLQIIISLIFIMGIIFSGIIRTLAAYYNTRISANIGSQLGADVVRSILSQPFSFFKINNSSESISTSTIYVKETMLAIKSVLNIITAFIIVIFIFFTLLKSSGLIAITFFIFLIFLYFIIFVYANKMLKANSKQITAFTDLIIKKIQESYSSIRNIIMYSERDVNVKIFYKYNDKLRNKEADNSFIAEFPRFSIETLALSLLAFISLIASMTSQTGNLDLSIIGIIALGAQKLLPLFQSSFTRFSYIKGRTSSINKVLYYLTIIKPYEEKDNYSCIQFNNLSIKSVKFFYSDKKNMVFNGIDISINSGDRIGLVGKTGSGKSTLIDLIIGLTKPTDGQILVNDKNIHLDESLRESWMKSIAIVPQDFFLLNDTLISNIAVNVPKEKIDLNHISSCIETAELSSFVDGQVNGLNTLITENGKNLSGGQKQRIGIARALYRKCKFLILDEATSALDSKTENKIINKIKEFDDQITIFIVAHRESTLAICNRVYEVKNGNLDLYHIV</sequence>
<dbReference type="InterPro" id="IPR017871">
    <property type="entry name" value="ABC_transporter-like_CS"/>
</dbReference>
<dbReference type="Gene3D" id="3.40.50.300">
    <property type="entry name" value="P-loop containing nucleotide triphosphate hydrolases"/>
    <property type="match status" value="1"/>
</dbReference>
<evidence type="ECO:0000256" key="7">
    <source>
        <dbReference type="SAM" id="Phobius"/>
    </source>
</evidence>
<comment type="subcellular location">
    <subcellularLocation>
        <location evidence="1">Cell membrane</location>
        <topology evidence="1">Multi-pass membrane protein</topology>
    </subcellularLocation>
</comment>
<dbReference type="RefSeq" id="WP_100883938.1">
    <property type="nucleotide sequence ID" value="NZ_JAAORC010000002.1"/>
</dbReference>
<dbReference type="SMART" id="SM00382">
    <property type="entry name" value="AAA"/>
    <property type="match status" value="1"/>
</dbReference>
<evidence type="ECO:0000256" key="1">
    <source>
        <dbReference type="ARBA" id="ARBA00004651"/>
    </source>
</evidence>
<keyword evidence="4 10" id="KW-0067">ATP-binding</keyword>
<proteinExistence type="predicted"/>
<evidence type="ECO:0000259" key="9">
    <source>
        <dbReference type="PROSITE" id="PS50929"/>
    </source>
</evidence>
<dbReference type="Proteomes" id="UP000666562">
    <property type="component" value="Unassembled WGS sequence"/>
</dbReference>
<dbReference type="InterPro" id="IPR011527">
    <property type="entry name" value="ABC1_TM_dom"/>
</dbReference>
<dbReference type="InterPro" id="IPR003593">
    <property type="entry name" value="AAA+_ATPase"/>
</dbReference>
<dbReference type="PANTHER" id="PTHR24221">
    <property type="entry name" value="ATP-BINDING CASSETTE SUB-FAMILY B"/>
    <property type="match status" value="1"/>
</dbReference>
<feature type="transmembrane region" description="Helical" evidence="7">
    <location>
        <begin position="280"/>
        <end position="300"/>
    </location>
</feature>
<dbReference type="Gene3D" id="1.20.1560.10">
    <property type="entry name" value="ABC transporter type 1, transmembrane domain"/>
    <property type="match status" value="1"/>
</dbReference>
<dbReference type="GO" id="GO:0034040">
    <property type="term" value="F:ATPase-coupled lipid transmembrane transporter activity"/>
    <property type="evidence" value="ECO:0007669"/>
    <property type="project" value="TreeGrafter"/>
</dbReference>
<organism evidence="10 11">
    <name type="scientific">Prochlorococcus marinus str. XMU1401</name>
    <dbReference type="NCBI Taxonomy" id="2052594"/>
    <lineage>
        <taxon>Bacteria</taxon>
        <taxon>Bacillati</taxon>
        <taxon>Cyanobacteriota</taxon>
        <taxon>Cyanophyceae</taxon>
        <taxon>Synechococcales</taxon>
        <taxon>Prochlorococcaceae</taxon>
        <taxon>Prochlorococcus</taxon>
    </lineage>
</organism>
<evidence type="ECO:0000313" key="10">
    <source>
        <dbReference type="EMBL" id="MBO8223293.1"/>
    </source>
</evidence>
<feature type="transmembrane region" description="Helical" evidence="7">
    <location>
        <begin position="169"/>
        <end position="187"/>
    </location>
</feature>
<dbReference type="InterPro" id="IPR036640">
    <property type="entry name" value="ABC1_TM_sf"/>
</dbReference>
<evidence type="ECO:0000313" key="11">
    <source>
        <dbReference type="Proteomes" id="UP000666562"/>
    </source>
</evidence>
<dbReference type="PANTHER" id="PTHR24221:SF654">
    <property type="entry name" value="ATP-BINDING CASSETTE SUB-FAMILY B MEMBER 6"/>
    <property type="match status" value="1"/>
</dbReference>
<name>A0A8I2BL66_PROMR</name>
<evidence type="ECO:0000256" key="2">
    <source>
        <dbReference type="ARBA" id="ARBA00022692"/>
    </source>
</evidence>
<evidence type="ECO:0000256" key="3">
    <source>
        <dbReference type="ARBA" id="ARBA00022741"/>
    </source>
</evidence>
<comment type="caution">
    <text evidence="10">The sequence shown here is derived from an EMBL/GenBank/DDBJ whole genome shotgun (WGS) entry which is preliminary data.</text>
</comment>
<dbReference type="SUPFAM" id="SSF90123">
    <property type="entry name" value="ABC transporter transmembrane region"/>
    <property type="match status" value="1"/>
</dbReference>
<dbReference type="GO" id="GO:0140359">
    <property type="term" value="F:ABC-type transporter activity"/>
    <property type="evidence" value="ECO:0007669"/>
    <property type="project" value="InterPro"/>
</dbReference>
<evidence type="ECO:0000256" key="5">
    <source>
        <dbReference type="ARBA" id="ARBA00022989"/>
    </source>
</evidence>
<dbReference type="Pfam" id="PF00005">
    <property type="entry name" value="ABC_tran"/>
    <property type="match status" value="1"/>
</dbReference>
<dbReference type="InterPro" id="IPR039421">
    <property type="entry name" value="Type_1_exporter"/>
</dbReference>
<feature type="transmembrane region" description="Helical" evidence="7">
    <location>
        <begin position="90"/>
        <end position="112"/>
    </location>
</feature>
<gene>
    <name evidence="10" type="ORF">HA142_07175</name>
</gene>
<protein>
    <submittedName>
        <fullName evidence="10">ABC transporter ATP-binding protein</fullName>
    </submittedName>
</protein>
<reference evidence="10" key="1">
    <citation type="submission" date="2020-03" db="EMBL/GenBank/DDBJ databases">
        <title>Genome differentiation and subclade ecological adaptation of Prochlorococcus HLII clade in the global ocean.</title>
        <authorList>
            <person name="Yan W."/>
            <person name="Fen X."/>
            <person name="Zhang W."/>
        </authorList>
    </citation>
    <scope>NUCLEOTIDE SEQUENCE</scope>
    <source>
        <strain evidence="10">XMU1401</strain>
    </source>
</reference>
<feature type="transmembrane region" description="Helical" evidence="7">
    <location>
        <begin position="193"/>
        <end position="212"/>
    </location>
</feature>
<evidence type="ECO:0000259" key="8">
    <source>
        <dbReference type="PROSITE" id="PS50893"/>
    </source>
</evidence>
<keyword evidence="5 7" id="KW-1133">Transmembrane helix</keyword>
<dbReference type="PROSITE" id="PS00211">
    <property type="entry name" value="ABC_TRANSPORTER_1"/>
    <property type="match status" value="1"/>
</dbReference>
<dbReference type="SUPFAM" id="SSF52540">
    <property type="entry name" value="P-loop containing nucleoside triphosphate hydrolases"/>
    <property type="match status" value="1"/>
</dbReference>
<dbReference type="Pfam" id="PF00664">
    <property type="entry name" value="ABC_membrane"/>
    <property type="match status" value="1"/>
</dbReference>
<accession>A0A8I2BL66</accession>
<dbReference type="CDD" id="cd03228">
    <property type="entry name" value="ABCC_MRP_Like"/>
    <property type="match status" value="1"/>
</dbReference>
<dbReference type="InterPro" id="IPR003439">
    <property type="entry name" value="ABC_transporter-like_ATP-bd"/>
</dbReference>
<dbReference type="EMBL" id="JAAORC010000002">
    <property type="protein sequence ID" value="MBO8223293.1"/>
    <property type="molecule type" value="Genomic_DNA"/>
</dbReference>
<dbReference type="InterPro" id="IPR027417">
    <property type="entry name" value="P-loop_NTPase"/>
</dbReference>
<evidence type="ECO:0000256" key="4">
    <source>
        <dbReference type="ARBA" id="ARBA00022840"/>
    </source>
</evidence>
<keyword evidence="2 7" id="KW-0812">Transmembrane</keyword>
<dbReference type="PROSITE" id="PS50893">
    <property type="entry name" value="ABC_TRANSPORTER_2"/>
    <property type="match status" value="1"/>
</dbReference>
<dbReference type="GO" id="GO:0005886">
    <property type="term" value="C:plasma membrane"/>
    <property type="evidence" value="ECO:0007669"/>
    <property type="project" value="UniProtKB-SubCell"/>
</dbReference>
<feature type="domain" description="ABC transporter" evidence="8">
    <location>
        <begin position="371"/>
        <end position="591"/>
    </location>
</feature>
<dbReference type="GO" id="GO:0005524">
    <property type="term" value="F:ATP binding"/>
    <property type="evidence" value="ECO:0007669"/>
    <property type="project" value="UniProtKB-KW"/>
</dbReference>
<keyword evidence="6 7" id="KW-0472">Membrane</keyword>
<evidence type="ECO:0000256" key="6">
    <source>
        <dbReference type="ARBA" id="ARBA00023136"/>
    </source>
</evidence>
<keyword evidence="3" id="KW-0547">Nucleotide-binding</keyword>
<feature type="domain" description="ABC transmembrane type-1" evidence="9">
    <location>
        <begin position="74"/>
        <end position="337"/>
    </location>
</feature>
<feature type="transmembrane region" description="Helical" evidence="7">
    <location>
        <begin position="35"/>
        <end position="63"/>
    </location>
</feature>
<dbReference type="AlphaFoldDB" id="A0A8I2BL66"/>